<evidence type="ECO:0000313" key="2">
    <source>
        <dbReference type="Proteomes" id="UP000030690"/>
    </source>
</evidence>
<reference evidence="1 2" key="1">
    <citation type="submission" date="2013-02" db="EMBL/GenBank/DDBJ databases">
        <title>The Genome Annotation of Plasmodium falciparum Vietnam Oak-Knoll (FVO).</title>
        <authorList>
            <consortium name="The Broad Institute Genome Sequencing Platform"/>
            <consortium name="The Broad Institute Genome Sequencing Center for Infectious Disease"/>
            <person name="Neafsey D."/>
            <person name="Hoffman S."/>
            <person name="Volkman S."/>
            <person name="Rosenthal P."/>
            <person name="Walker B."/>
            <person name="Young S.K."/>
            <person name="Zeng Q."/>
            <person name="Gargeya S."/>
            <person name="Fitzgerald M."/>
            <person name="Haas B."/>
            <person name="Abouelleil A."/>
            <person name="Allen A.W."/>
            <person name="Alvarado L."/>
            <person name="Arachchi H.M."/>
            <person name="Berlin A.M."/>
            <person name="Chapman S.B."/>
            <person name="Gainer-Dewar J."/>
            <person name="Goldberg J."/>
            <person name="Griggs A."/>
            <person name="Gujja S."/>
            <person name="Hansen M."/>
            <person name="Howarth C."/>
            <person name="Imamovic A."/>
            <person name="Ireland A."/>
            <person name="Larimer J."/>
            <person name="McCowan C."/>
            <person name="Murphy C."/>
            <person name="Pearson M."/>
            <person name="Poon T.W."/>
            <person name="Priest M."/>
            <person name="Roberts A."/>
            <person name="Saif S."/>
            <person name="Shea T."/>
            <person name="Sisk P."/>
            <person name="Sykes S."/>
            <person name="Wortman J."/>
            <person name="Nusbaum C."/>
            <person name="Birren B."/>
        </authorList>
    </citation>
    <scope>NUCLEOTIDE SEQUENCE [LARGE SCALE GENOMIC DNA]</scope>
    <source>
        <strain evidence="2">Vietnam Oak-Knoll (FVO)</strain>
    </source>
</reference>
<gene>
    <name evidence="1" type="ORF">PFFVO_03639</name>
</gene>
<dbReference type="Proteomes" id="UP000030690">
    <property type="component" value="Unassembled WGS sequence"/>
</dbReference>
<reference evidence="1 2" key="2">
    <citation type="submission" date="2013-02" db="EMBL/GenBank/DDBJ databases">
        <title>The Genome Sequence of Plasmodium falciparum Vietnam Oak-Knoll (FVO).</title>
        <authorList>
            <consortium name="The Broad Institute Genome Sequencing Platform"/>
            <consortium name="The Broad Institute Genome Sequencing Center for Infectious Disease"/>
            <person name="Neafsey D."/>
            <person name="Cheeseman I."/>
            <person name="Volkman S."/>
            <person name="Adams J."/>
            <person name="Walker B."/>
            <person name="Young S.K."/>
            <person name="Zeng Q."/>
            <person name="Gargeya S."/>
            <person name="Fitzgerald M."/>
            <person name="Haas B."/>
            <person name="Abouelleil A."/>
            <person name="Alvarado L."/>
            <person name="Arachchi H.M."/>
            <person name="Berlin A.M."/>
            <person name="Chapman S.B."/>
            <person name="Dewar J."/>
            <person name="Goldberg J."/>
            <person name="Griggs A."/>
            <person name="Gujja S."/>
            <person name="Hansen M."/>
            <person name="Howarth C."/>
            <person name="Imamovic A."/>
            <person name="Larimer J."/>
            <person name="McCowan C."/>
            <person name="Murphy C."/>
            <person name="Neiman D."/>
            <person name="Pearson M."/>
            <person name="Priest M."/>
            <person name="Roberts A."/>
            <person name="Saif S."/>
            <person name="Shea T."/>
            <person name="Sisk P."/>
            <person name="Sykes S."/>
            <person name="Wortman J."/>
            <person name="Nusbaum C."/>
            <person name="Birren B."/>
        </authorList>
    </citation>
    <scope>NUCLEOTIDE SEQUENCE [LARGE SCALE GENOMIC DNA]</scope>
    <source>
        <strain evidence="2">Vietnam Oak-Knoll (FVO)</strain>
    </source>
</reference>
<dbReference type="CDD" id="cd06464">
    <property type="entry name" value="ACD_sHsps-like"/>
    <property type="match status" value="1"/>
</dbReference>
<dbReference type="InterPro" id="IPR008978">
    <property type="entry name" value="HSP20-like_chaperone"/>
</dbReference>
<proteinExistence type="predicted"/>
<name>A0A024V3A2_PLAFA</name>
<evidence type="ECO:0008006" key="3">
    <source>
        <dbReference type="Google" id="ProtNLM"/>
    </source>
</evidence>
<organism evidence="1 2">
    <name type="scientific">Plasmodium falciparum Vietnam Oak-Knoll</name>
    <name type="common">FVO</name>
    <dbReference type="NCBI Taxonomy" id="1036723"/>
    <lineage>
        <taxon>Eukaryota</taxon>
        <taxon>Sar</taxon>
        <taxon>Alveolata</taxon>
        <taxon>Apicomplexa</taxon>
        <taxon>Aconoidasida</taxon>
        <taxon>Haemosporida</taxon>
        <taxon>Plasmodiidae</taxon>
        <taxon>Plasmodium</taxon>
        <taxon>Plasmodium (Laverania)</taxon>
    </lineage>
</organism>
<dbReference type="OrthoDB" id="374555at2759"/>
<accession>A0A024V3A2</accession>
<evidence type="ECO:0000313" key="1">
    <source>
        <dbReference type="EMBL" id="ETW17488.1"/>
    </source>
</evidence>
<dbReference type="AlphaFoldDB" id="A0A024V3A2"/>
<dbReference type="EMBL" id="KI925121">
    <property type="protein sequence ID" value="ETW17488.1"/>
    <property type="molecule type" value="Genomic_DNA"/>
</dbReference>
<protein>
    <recommendedName>
        <fullName evidence="3">SHSP domain-containing protein</fullName>
    </recommendedName>
</protein>
<dbReference type="Gene3D" id="2.60.40.790">
    <property type="match status" value="1"/>
</dbReference>
<dbReference type="SMR" id="A0A024V3A2"/>
<sequence>MDIIKNETKEMDMYNPSVSINFEKGILKNSCDTPKDTKLEKLKREYNILTSSYDYNSGNKKERRNIWKEKVKHNIASKNKKKMVKIKKEENNNELENKKGENLLMYVNDKNSNLNVYIDENDLFEETPNISSNTLLSYISNIFLRKKNIYEIKKCDFIKEVNTDESLKRNFIPPVDILYDDKKVLFLFFISGNLQNFHVTSNNNYLTISGEKIPYQVQDHTSYFSHEIKKGYFIRTYCFMKTFDKEKIYYEQNNGVIKIYVYICDDNNI</sequence>
<dbReference type="SUPFAM" id="SSF49764">
    <property type="entry name" value="HSP20-like chaperones"/>
    <property type="match status" value="1"/>
</dbReference>